<organism evidence="8 9">
    <name type="scientific">Stappia sediminis</name>
    <dbReference type="NCBI Taxonomy" id="2692190"/>
    <lineage>
        <taxon>Bacteria</taxon>
        <taxon>Pseudomonadati</taxon>
        <taxon>Pseudomonadota</taxon>
        <taxon>Alphaproteobacteria</taxon>
        <taxon>Hyphomicrobiales</taxon>
        <taxon>Stappiaceae</taxon>
        <taxon>Stappia</taxon>
    </lineage>
</organism>
<feature type="transmembrane region" description="Helical" evidence="6">
    <location>
        <begin position="172"/>
        <end position="192"/>
    </location>
</feature>
<evidence type="ECO:0000256" key="3">
    <source>
        <dbReference type="ARBA" id="ARBA00022692"/>
    </source>
</evidence>
<gene>
    <name evidence="8" type="ORF">GR183_18880</name>
</gene>
<evidence type="ECO:0000256" key="6">
    <source>
        <dbReference type="SAM" id="Phobius"/>
    </source>
</evidence>
<feature type="transmembrane region" description="Helical" evidence="6">
    <location>
        <begin position="142"/>
        <end position="160"/>
    </location>
</feature>
<feature type="transmembrane region" description="Helical" evidence="6">
    <location>
        <begin position="204"/>
        <end position="227"/>
    </location>
</feature>
<proteinExistence type="inferred from homology"/>
<dbReference type="Pfam" id="PF00892">
    <property type="entry name" value="EamA"/>
    <property type="match status" value="2"/>
</dbReference>
<keyword evidence="3 6" id="KW-0812">Transmembrane</keyword>
<dbReference type="EMBL" id="WUMV01000009">
    <property type="protein sequence ID" value="MXN66983.1"/>
    <property type="molecule type" value="Genomic_DNA"/>
</dbReference>
<accession>A0A7X3LXP1</accession>
<comment type="subcellular location">
    <subcellularLocation>
        <location evidence="1">Membrane</location>
        <topology evidence="1">Multi-pass membrane protein</topology>
    </subcellularLocation>
</comment>
<feature type="transmembrane region" description="Helical" evidence="6">
    <location>
        <begin position="115"/>
        <end position="136"/>
    </location>
</feature>
<feature type="transmembrane region" description="Helical" evidence="6">
    <location>
        <begin position="239"/>
        <end position="256"/>
    </location>
</feature>
<dbReference type="Proteomes" id="UP000433101">
    <property type="component" value="Unassembled WGS sequence"/>
</dbReference>
<evidence type="ECO:0000256" key="2">
    <source>
        <dbReference type="ARBA" id="ARBA00007362"/>
    </source>
</evidence>
<dbReference type="PANTHER" id="PTHR32322:SF2">
    <property type="entry name" value="EAMA DOMAIN-CONTAINING PROTEIN"/>
    <property type="match status" value="1"/>
</dbReference>
<comment type="similarity">
    <text evidence="2">Belongs to the EamA transporter family.</text>
</comment>
<feature type="transmembrane region" description="Helical" evidence="6">
    <location>
        <begin position="56"/>
        <end position="77"/>
    </location>
</feature>
<evidence type="ECO:0000256" key="4">
    <source>
        <dbReference type="ARBA" id="ARBA00022989"/>
    </source>
</evidence>
<dbReference type="InterPro" id="IPR050638">
    <property type="entry name" value="AA-Vitamin_Transporters"/>
</dbReference>
<feature type="transmembrane region" description="Helical" evidence="6">
    <location>
        <begin position="262"/>
        <end position="285"/>
    </location>
</feature>
<dbReference type="SUPFAM" id="SSF103481">
    <property type="entry name" value="Multidrug resistance efflux transporter EmrE"/>
    <property type="match status" value="2"/>
</dbReference>
<protein>
    <submittedName>
        <fullName evidence="8">EamA family transporter</fullName>
    </submittedName>
</protein>
<reference evidence="8 9" key="1">
    <citation type="submission" date="2019-12" db="EMBL/GenBank/DDBJ databases">
        <authorList>
            <person name="Li M."/>
        </authorList>
    </citation>
    <scope>NUCLEOTIDE SEQUENCE [LARGE SCALE GENOMIC DNA]</scope>
    <source>
        <strain evidence="8 9">GBMRC 2046</strain>
    </source>
</reference>
<feature type="domain" description="EamA" evidence="7">
    <location>
        <begin position="142"/>
        <end position="278"/>
    </location>
</feature>
<evidence type="ECO:0000256" key="1">
    <source>
        <dbReference type="ARBA" id="ARBA00004141"/>
    </source>
</evidence>
<name>A0A7X3LXP1_9HYPH</name>
<evidence type="ECO:0000313" key="8">
    <source>
        <dbReference type="EMBL" id="MXN66983.1"/>
    </source>
</evidence>
<sequence length="293" mass="32347">MPLFFSSNLIIGRAAVNAVEPWTLAFLRWTLAFLMLLPFATRGIKQHSRLFRQHWDMIAIMGFLGMWICGAGVYFALRYTSATNGTLIYTSSPVLILLLEWIFRGRRIVPREIIGIVLAIAGVVTIVVKGSLSVLLGLDLNAGDIVFAFAALSWAVYSVLLKRPEFMGVPTLSLFAVLAFAGAVTLLPFTIWEIAETRRFPVSLPAWSSIAGIALISSVLAFSCFQYGVKVLGPATTGVFMYLLPPYGVMMAVLFLGEELHFYHLTGFVLIMAGLVLATAPKALFRRIRVRTY</sequence>
<evidence type="ECO:0000259" key="7">
    <source>
        <dbReference type="Pfam" id="PF00892"/>
    </source>
</evidence>
<dbReference type="InterPro" id="IPR000620">
    <property type="entry name" value="EamA_dom"/>
</dbReference>
<feature type="transmembrane region" description="Helical" evidence="6">
    <location>
        <begin position="83"/>
        <end position="103"/>
    </location>
</feature>
<dbReference type="Gene3D" id="1.10.3730.20">
    <property type="match status" value="1"/>
</dbReference>
<keyword evidence="4 6" id="KW-1133">Transmembrane helix</keyword>
<dbReference type="AlphaFoldDB" id="A0A7X3LXP1"/>
<feature type="domain" description="EamA" evidence="7">
    <location>
        <begin position="3"/>
        <end position="127"/>
    </location>
</feature>
<evidence type="ECO:0000256" key="5">
    <source>
        <dbReference type="ARBA" id="ARBA00023136"/>
    </source>
</evidence>
<dbReference type="PANTHER" id="PTHR32322">
    <property type="entry name" value="INNER MEMBRANE TRANSPORTER"/>
    <property type="match status" value="1"/>
</dbReference>
<feature type="transmembrane region" description="Helical" evidence="6">
    <location>
        <begin position="26"/>
        <end position="44"/>
    </location>
</feature>
<keyword evidence="9" id="KW-1185">Reference proteome</keyword>
<comment type="caution">
    <text evidence="8">The sequence shown here is derived from an EMBL/GenBank/DDBJ whole genome shotgun (WGS) entry which is preliminary data.</text>
</comment>
<dbReference type="GO" id="GO:0016020">
    <property type="term" value="C:membrane"/>
    <property type="evidence" value="ECO:0007669"/>
    <property type="project" value="UniProtKB-SubCell"/>
</dbReference>
<dbReference type="InterPro" id="IPR037185">
    <property type="entry name" value="EmrE-like"/>
</dbReference>
<keyword evidence="5 6" id="KW-0472">Membrane</keyword>
<evidence type="ECO:0000313" key="9">
    <source>
        <dbReference type="Proteomes" id="UP000433101"/>
    </source>
</evidence>